<evidence type="ECO:0000313" key="8">
    <source>
        <dbReference type="Proteomes" id="UP000217103"/>
    </source>
</evidence>
<evidence type="ECO:0000256" key="2">
    <source>
        <dbReference type="ARBA" id="ARBA00022692"/>
    </source>
</evidence>
<keyword evidence="8" id="KW-1185">Reference proteome</keyword>
<evidence type="ECO:0000259" key="6">
    <source>
        <dbReference type="PROSITE" id="PS50234"/>
    </source>
</evidence>
<dbReference type="InterPro" id="IPR024163">
    <property type="entry name" value="Aerotolerance_reg_N"/>
</dbReference>
<proteinExistence type="predicted"/>
<dbReference type="Proteomes" id="UP000217103">
    <property type="component" value="Unassembled WGS sequence"/>
</dbReference>
<evidence type="ECO:0000256" key="4">
    <source>
        <dbReference type="ARBA" id="ARBA00023136"/>
    </source>
</evidence>
<dbReference type="InterPro" id="IPR050768">
    <property type="entry name" value="UPF0353/GerABKA_families"/>
</dbReference>
<keyword evidence="1" id="KW-1003">Cell membrane</keyword>
<dbReference type="PROSITE" id="PS50234">
    <property type="entry name" value="VWFA"/>
    <property type="match status" value="1"/>
</dbReference>
<dbReference type="EMBL" id="FNKK01000002">
    <property type="protein sequence ID" value="SDR03664.1"/>
    <property type="molecule type" value="Genomic_DNA"/>
</dbReference>
<dbReference type="InterPro" id="IPR036465">
    <property type="entry name" value="vWFA_dom_sf"/>
</dbReference>
<evidence type="ECO:0000313" key="7">
    <source>
        <dbReference type="EMBL" id="SDR03664.1"/>
    </source>
</evidence>
<dbReference type="SUPFAM" id="SSF53300">
    <property type="entry name" value="vWA-like"/>
    <property type="match status" value="1"/>
</dbReference>
<keyword evidence="3 5" id="KW-1133">Transmembrane helix</keyword>
<evidence type="ECO:0000256" key="3">
    <source>
        <dbReference type="ARBA" id="ARBA00022989"/>
    </source>
</evidence>
<name>A0A1H1FRW8_9ACTN</name>
<feature type="domain" description="VWFA" evidence="6">
    <location>
        <begin position="87"/>
        <end position="275"/>
    </location>
</feature>
<gene>
    <name evidence="7" type="ORF">SAMN04489764_3143</name>
</gene>
<dbReference type="InterPro" id="IPR002035">
    <property type="entry name" value="VWF_A"/>
</dbReference>
<keyword evidence="2 5" id="KW-0812">Transmembrane</keyword>
<dbReference type="PANTHER" id="PTHR22550">
    <property type="entry name" value="SPORE GERMINATION PROTEIN"/>
    <property type="match status" value="1"/>
</dbReference>
<dbReference type="Gene3D" id="3.40.50.410">
    <property type="entry name" value="von Willebrand factor, type A domain"/>
    <property type="match status" value="1"/>
</dbReference>
<sequence length="315" mass="33374">MTFLSPGWFLLLIPVLLLAVAYLIVQRRRSRYAVRFTNLDLLDKVAPHGPGWRRHVPPALFGIMLVLLISGFARPAAEVQVPRERATIMVAFDVSASMRATDVAPDRFSAAQAAARAFVEGLPPRFNLGLVAFSGSATVSVPPTTDREAVLRAIDRLTTDSGTAIGEAVHSSLQAIATLDARAEEEPPPAHIVLLSDGSNTTGRSVADAAREAAERGVPVTTIAYGTPAGVIELSGRSVPVPVDGPALQGLANTTGGGFYEAASGDELQEVYADIGTSVGYRTEQREIWQWFVGAGLAGAVLAATTSMLWFSRIP</sequence>
<dbReference type="AlphaFoldDB" id="A0A1H1FRW8"/>
<dbReference type="Pfam" id="PF13519">
    <property type="entry name" value="VWA_2"/>
    <property type="match status" value="1"/>
</dbReference>
<dbReference type="SMART" id="SM00327">
    <property type="entry name" value="VWA"/>
    <property type="match status" value="1"/>
</dbReference>
<protein>
    <submittedName>
        <fullName evidence="7">Ca-activated chloride channel family protein</fullName>
    </submittedName>
</protein>
<dbReference type="OrthoDB" id="8882959at2"/>
<organism evidence="7 8">
    <name type="scientific">Thermostaphylospora chromogena</name>
    <dbReference type="NCBI Taxonomy" id="35622"/>
    <lineage>
        <taxon>Bacteria</taxon>
        <taxon>Bacillati</taxon>
        <taxon>Actinomycetota</taxon>
        <taxon>Actinomycetes</taxon>
        <taxon>Streptosporangiales</taxon>
        <taxon>Thermomonosporaceae</taxon>
        <taxon>Thermostaphylospora</taxon>
    </lineage>
</organism>
<accession>A0A1H1FRW8</accession>
<keyword evidence="4 5" id="KW-0472">Membrane</keyword>
<feature type="transmembrane region" description="Helical" evidence="5">
    <location>
        <begin position="6"/>
        <end position="25"/>
    </location>
</feature>
<dbReference type="Pfam" id="PF07584">
    <property type="entry name" value="BatA"/>
    <property type="match status" value="1"/>
</dbReference>
<reference evidence="7 8" key="1">
    <citation type="submission" date="2016-10" db="EMBL/GenBank/DDBJ databases">
        <authorList>
            <person name="de Groot N.N."/>
        </authorList>
    </citation>
    <scope>NUCLEOTIDE SEQUENCE [LARGE SCALE GENOMIC DNA]</scope>
    <source>
        <strain evidence="7 8">DSM 43794</strain>
    </source>
</reference>
<dbReference type="RefSeq" id="WP_093259705.1">
    <property type="nucleotide sequence ID" value="NZ_FNKK01000002.1"/>
</dbReference>
<evidence type="ECO:0000256" key="1">
    <source>
        <dbReference type="ARBA" id="ARBA00022475"/>
    </source>
</evidence>
<dbReference type="PANTHER" id="PTHR22550:SF5">
    <property type="entry name" value="LEUCINE ZIPPER PROTEIN 4"/>
    <property type="match status" value="1"/>
</dbReference>
<feature type="transmembrane region" description="Helical" evidence="5">
    <location>
        <begin position="288"/>
        <end position="311"/>
    </location>
</feature>
<dbReference type="STRING" id="35622.SAMN04489764_3143"/>
<evidence type="ECO:0000256" key="5">
    <source>
        <dbReference type="SAM" id="Phobius"/>
    </source>
</evidence>